<evidence type="ECO:0000313" key="2">
    <source>
        <dbReference type="Proteomes" id="UP000268007"/>
    </source>
</evidence>
<gene>
    <name evidence="1" type="ORF">BDD43_0882</name>
</gene>
<keyword evidence="2" id="KW-1185">Reference proteome</keyword>
<protein>
    <submittedName>
        <fullName evidence="1">Uncharacterized protein</fullName>
    </submittedName>
</protein>
<evidence type="ECO:0000313" key="1">
    <source>
        <dbReference type="EMBL" id="RKR80748.1"/>
    </source>
</evidence>
<comment type="caution">
    <text evidence="1">The sequence shown here is derived from an EMBL/GenBank/DDBJ whole genome shotgun (WGS) entry which is preliminary data.</text>
</comment>
<sequence length="52" mass="6012">MSKNNQTCLVKLNASVIMYNNLFTHNFMIYLIKGSPEGKRRKLGLILEQLVE</sequence>
<proteinExistence type="predicted"/>
<dbReference type="AlphaFoldDB" id="A0A495IXG1"/>
<reference evidence="1 2" key="1">
    <citation type="submission" date="2018-10" db="EMBL/GenBank/DDBJ databases">
        <title>Genomic Encyclopedia of Archaeal and Bacterial Type Strains, Phase II (KMG-II): from individual species to whole genera.</title>
        <authorList>
            <person name="Goeker M."/>
        </authorList>
    </citation>
    <scope>NUCLEOTIDE SEQUENCE [LARGE SCALE GENOMIC DNA]</scope>
    <source>
        <strain evidence="1 2">DSM 18602</strain>
    </source>
</reference>
<dbReference type="EMBL" id="RBKU01000001">
    <property type="protein sequence ID" value="RKR80748.1"/>
    <property type="molecule type" value="Genomic_DNA"/>
</dbReference>
<name>A0A495IXG1_9SPHI</name>
<accession>A0A495IXG1</accession>
<dbReference type="Proteomes" id="UP000268007">
    <property type="component" value="Unassembled WGS sequence"/>
</dbReference>
<organism evidence="1 2">
    <name type="scientific">Mucilaginibacter gracilis</name>
    <dbReference type="NCBI Taxonomy" id="423350"/>
    <lineage>
        <taxon>Bacteria</taxon>
        <taxon>Pseudomonadati</taxon>
        <taxon>Bacteroidota</taxon>
        <taxon>Sphingobacteriia</taxon>
        <taxon>Sphingobacteriales</taxon>
        <taxon>Sphingobacteriaceae</taxon>
        <taxon>Mucilaginibacter</taxon>
    </lineage>
</organism>